<reference evidence="5" key="1">
    <citation type="journal article" date="2020" name="Stud. Mycol.">
        <title>101 Dothideomycetes genomes: a test case for predicting lifestyles and emergence of pathogens.</title>
        <authorList>
            <person name="Haridas S."/>
            <person name="Albert R."/>
            <person name="Binder M."/>
            <person name="Bloem J."/>
            <person name="Labutti K."/>
            <person name="Salamov A."/>
            <person name="Andreopoulos B."/>
            <person name="Baker S."/>
            <person name="Barry K."/>
            <person name="Bills G."/>
            <person name="Bluhm B."/>
            <person name="Cannon C."/>
            <person name="Castanera R."/>
            <person name="Culley D."/>
            <person name="Daum C."/>
            <person name="Ezra D."/>
            <person name="Gonzalez J."/>
            <person name="Henrissat B."/>
            <person name="Kuo A."/>
            <person name="Liang C."/>
            <person name="Lipzen A."/>
            <person name="Lutzoni F."/>
            <person name="Magnuson J."/>
            <person name="Mondo S."/>
            <person name="Nolan M."/>
            <person name="Ohm R."/>
            <person name="Pangilinan J."/>
            <person name="Park H.-J."/>
            <person name="Ramirez L."/>
            <person name="Alfaro M."/>
            <person name="Sun H."/>
            <person name="Tritt A."/>
            <person name="Yoshinaga Y."/>
            <person name="Zwiers L.-H."/>
            <person name="Turgeon B."/>
            <person name="Goodwin S."/>
            <person name="Spatafora J."/>
            <person name="Crous P."/>
            <person name="Grigoriev I."/>
        </authorList>
    </citation>
    <scope>NUCLEOTIDE SEQUENCE</scope>
    <source>
        <strain evidence="5">Tuck. ex Michener</strain>
    </source>
</reference>
<evidence type="ECO:0000256" key="2">
    <source>
        <dbReference type="ARBA" id="ARBA00023242"/>
    </source>
</evidence>
<dbReference type="Pfam" id="PF11951">
    <property type="entry name" value="Fungal_trans_2"/>
    <property type="match status" value="1"/>
</dbReference>
<evidence type="ECO:0000313" key="5">
    <source>
        <dbReference type="EMBL" id="KAF2239120.1"/>
    </source>
</evidence>
<dbReference type="Pfam" id="PF00172">
    <property type="entry name" value="Zn_clus"/>
    <property type="match status" value="1"/>
</dbReference>
<accession>A0A6A6HNR8</accession>
<dbReference type="GO" id="GO:0000981">
    <property type="term" value="F:DNA-binding transcription factor activity, RNA polymerase II-specific"/>
    <property type="evidence" value="ECO:0007669"/>
    <property type="project" value="InterPro"/>
</dbReference>
<dbReference type="GO" id="GO:0008270">
    <property type="term" value="F:zinc ion binding"/>
    <property type="evidence" value="ECO:0007669"/>
    <property type="project" value="InterPro"/>
</dbReference>
<gene>
    <name evidence="5" type="ORF">EV356DRAFT_523868</name>
</gene>
<dbReference type="PROSITE" id="PS00463">
    <property type="entry name" value="ZN2_CY6_FUNGAL_1"/>
    <property type="match status" value="1"/>
</dbReference>
<keyword evidence="2" id="KW-0539">Nucleus</keyword>
<dbReference type="AlphaFoldDB" id="A0A6A6HNR8"/>
<comment type="subcellular location">
    <subcellularLocation>
        <location evidence="1">Nucleus</location>
    </subcellularLocation>
</comment>
<dbReference type="GO" id="GO:0005634">
    <property type="term" value="C:nucleus"/>
    <property type="evidence" value="ECO:0007669"/>
    <property type="project" value="UniProtKB-SubCell"/>
</dbReference>
<dbReference type="Gene3D" id="4.10.240.10">
    <property type="entry name" value="Zn(2)-C6 fungal-type DNA-binding domain"/>
    <property type="match status" value="1"/>
</dbReference>
<dbReference type="SMART" id="SM00066">
    <property type="entry name" value="GAL4"/>
    <property type="match status" value="1"/>
</dbReference>
<dbReference type="CDD" id="cd00067">
    <property type="entry name" value="GAL4"/>
    <property type="match status" value="1"/>
</dbReference>
<evidence type="ECO:0000313" key="6">
    <source>
        <dbReference type="Proteomes" id="UP000800092"/>
    </source>
</evidence>
<feature type="compositionally biased region" description="Basic and acidic residues" evidence="3">
    <location>
        <begin position="9"/>
        <end position="20"/>
    </location>
</feature>
<dbReference type="OrthoDB" id="5294180at2759"/>
<keyword evidence="6" id="KW-1185">Reference proteome</keyword>
<proteinExistence type="predicted"/>
<feature type="region of interest" description="Disordered" evidence="3">
    <location>
        <begin position="1"/>
        <end position="22"/>
    </location>
</feature>
<evidence type="ECO:0000256" key="1">
    <source>
        <dbReference type="ARBA" id="ARBA00004123"/>
    </source>
</evidence>
<evidence type="ECO:0000259" key="4">
    <source>
        <dbReference type="PROSITE" id="PS50048"/>
    </source>
</evidence>
<protein>
    <recommendedName>
        <fullName evidence="4">Zn(2)-C6 fungal-type domain-containing protein</fullName>
    </recommendedName>
</protein>
<dbReference type="InterPro" id="IPR021858">
    <property type="entry name" value="Fun_TF"/>
</dbReference>
<dbReference type="PANTHER" id="PTHR37534">
    <property type="entry name" value="TRANSCRIPTIONAL ACTIVATOR PROTEIN UGA3"/>
    <property type="match status" value="1"/>
</dbReference>
<dbReference type="EMBL" id="ML991773">
    <property type="protein sequence ID" value="KAF2239120.1"/>
    <property type="molecule type" value="Genomic_DNA"/>
</dbReference>
<sequence length="653" mass="74461">MSKPTNKSPDPKQKEKDASKMHRRSRTGCFTCRLRRKKCDEGKPSCRACKHLGLKCEYKRPMWWSNNEQRRQQKEIIKNIIKRTKLNEKTNQPLPTSANTPPSLCHSLPTTTTFSDHVDRTRSASVDSQFSNEFNFNQIPSHDYFSSSMMPPPDFASAHPHFPMFQPYEVDIKTETQTFINDIPTQRDSSISTFSTYQIPPTPHSSGFAMHPTESWVQQDYYESRRESLNEEPLDFHSFEFPHGPFTPTHQAIIDVDDSDRHLLDHFVDKVLRLIFPILDVNQHGSAGHDVVLPALEKNKTYLHCCLSIAALHMKATERIQGEHIDNDIMRHRYATISELCEALNRDTDHDQILEATLGMIFFQCSVGRPEDSLPDIPWHQHFQAATSLVHKLDLPRHLVDLNAHTDAQPPFNMTLTAWIDILGATMVGRVPSFADTYREKNMAQSAMGLADLMGCDDRVMYLISEIACLEAMALEGMEPMQLCSHIRYLGDQITAMDPGVGTLASAYSSTGAIRPKQLRKNMTAVFRCAARIYLCILVPDFDRYSHSITTLVDGLVQAMEYIPAGPEGFDRSLVWPLLIAGSVSLPESSFRNMFHDRCLRLGEASDFGSLGRIKELLKDVWRTNDIAFSRGERQSIHWRDAMRQKGWDYLLI</sequence>
<name>A0A6A6HNR8_VIRVR</name>
<dbReference type="InterPro" id="IPR036864">
    <property type="entry name" value="Zn2-C6_fun-type_DNA-bd_sf"/>
</dbReference>
<dbReference type="PANTHER" id="PTHR37534:SF12">
    <property type="entry name" value="ZN(2)-C6 FUNGAL-TYPE DOMAIN-CONTAINING PROTEIN"/>
    <property type="match status" value="1"/>
</dbReference>
<dbReference type="Proteomes" id="UP000800092">
    <property type="component" value="Unassembled WGS sequence"/>
</dbReference>
<dbReference type="InterPro" id="IPR001138">
    <property type="entry name" value="Zn2Cys6_DnaBD"/>
</dbReference>
<evidence type="ECO:0000256" key="3">
    <source>
        <dbReference type="SAM" id="MobiDB-lite"/>
    </source>
</evidence>
<dbReference type="SUPFAM" id="SSF57701">
    <property type="entry name" value="Zn2/Cys6 DNA-binding domain"/>
    <property type="match status" value="1"/>
</dbReference>
<dbReference type="PROSITE" id="PS50048">
    <property type="entry name" value="ZN2_CY6_FUNGAL_2"/>
    <property type="match status" value="1"/>
</dbReference>
<organism evidence="5 6">
    <name type="scientific">Viridothelium virens</name>
    <name type="common">Speckled blister lichen</name>
    <name type="synonym">Trypethelium virens</name>
    <dbReference type="NCBI Taxonomy" id="1048519"/>
    <lineage>
        <taxon>Eukaryota</taxon>
        <taxon>Fungi</taxon>
        <taxon>Dikarya</taxon>
        <taxon>Ascomycota</taxon>
        <taxon>Pezizomycotina</taxon>
        <taxon>Dothideomycetes</taxon>
        <taxon>Dothideomycetes incertae sedis</taxon>
        <taxon>Trypetheliales</taxon>
        <taxon>Trypetheliaceae</taxon>
        <taxon>Viridothelium</taxon>
    </lineage>
</organism>
<feature type="domain" description="Zn(2)-C6 fungal-type" evidence="4">
    <location>
        <begin position="28"/>
        <end position="58"/>
    </location>
</feature>